<keyword evidence="2 3" id="KW-0732">Signal</keyword>
<dbReference type="InterPro" id="IPR006311">
    <property type="entry name" value="TAT_signal"/>
</dbReference>
<evidence type="ECO:0000259" key="4">
    <source>
        <dbReference type="Pfam" id="PF13458"/>
    </source>
</evidence>
<feature type="domain" description="Leucine-binding protein" evidence="4">
    <location>
        <begin position="34"/>
        <end position="373"/>
    </location>
</feature>
<dbReference type="CDD" id="cd20013">
    <property type="entry name" value="PBP1_RPA0985_benzoate-like"/>
    <property type="match status" value="1"/>
</dbReference>
<dbReference type="KEGG" id="uru:DSM104443_02498"/>
<evidence type="ECO:0000256" key="2">
    <source>
        <dbReference type="ARBA" id="ARBA00022729"/>
    </source>
</evidence>
<evidence type="ECO:0000256" key="3">
    <source>
        <dbReference type="SAM" id="SignalP"/>
    </source>
</evidence>
<dbReference type="Pfam" id="PF13458">
    <property type="entry name" value="Peripla_BP_6"/>
    <property type="match status" value="1"/>
</dbReference>
<dbReference type="SUPFAM" id="SSF53822">
    <property type="entry name" value="Periplasmic binding protein-like I"/>
    <property type="match status" value="1"/>
</dbReference>
<comment type="similarity">
    <text evidence="1">Belongs to the leucine-binding protein family.</text>
</comment>
<evidence type="ECO:0000313" key="5">
    <source>
        <dbReference type="EMBL" id="QJR11422.1"/>
    </source>
</evidence>
<accession>A0A6M4GWN6</accession>
<feature type="chain" id="PRO_5026662969" evidence="3">
    <location>
        <begin position="32"/>
        <end position="395"/>
    </location>
</feature>
<feature type="signal peptide" evidence="3">
    <location>
        <begin position="1"/>
        <end position="31"/>
    </location>
</feature>
<dbReference type="PANTHER" id="PTHR30483:SF6">
    <property type="entry name" value="PERIPLASMIC BINDING PROTEIN OF ABC TRANSPORTER FOR NATURAL AMINO ACIDS"/>
    <property type="match status" value="1"/>
</dbReference>
<protein>
    <submittedName>
        <fullName evidence="5">Leucine-, isoleucine-, valine-, threonine-, and alanine-binding protein</fullName>
    </submittedName>
</protein>
<name>A0A6M4GWN6_9PROT</name>
<dbReference type="InterPro" id="IPR028081">
    <property type="entry name" value="Leu-bd"/>
</dbReference>
<dbReference type="AlphaFoldDB" id="A0A6M4GWN6"/>
<dbReference type="PANTHER" id="PTHR30483">
    <property type="entry name" value="LEUCINE-SPECIFIC-BINDING PROTEIN"/>
    <property type="match status" value="1"/>
</dbReference>
<dbReference type="RefSeq" id="WP_171092751.1">
    <property type="nucleotide sequence ID" value="NZ_CP053069.1"/>
</dbReference>
<dbReference type="InterPro" id="IPR028082">
    <property type="entry name" value="Peripla_BP_I"/>
</dbReference>
<organism evidence="5 6">
    <name type="scientific">Usitatibacter rugosus</name>
    <dbReference type="NCBI Taxonomy" id="2732067"/>
    <lineage>
        <taxon>Bacteria</taxon>
        <taxon>Pseudomonadati</taxon>
        <taxon>Pseudomonadota</taxon>
        <taxon>Betaproteobacteria</taxon>
        <taxon>Nitrosomonadales</taxon>
        <taxon>Usitatibacteraceae</taxon>
        <taxon>Usitatibacter</taxon>
    </lineage>
</organism>
<dbReference type="PROSITE" id="PS51318">
    <property type="entry name" value="TAT"/>
    <property type="match status" value="1"/>
</dbReference>
<evidence type="ECO:0000256" key="1">
    <source>
        <dbReference type="ARBA" id="ARBA00010062"/>
    </source>
</evidence>
<evidence type="ECO:0000313" key="6">
    <source>
        <dbReference type="Proteomes" id="UP000501534"/>
    </source>
</evidence>
<dbReference type="Proteomes" id="UP000501534">
    <property type="component" value="Chromosome"/>
</dbReference>
<gene>
    <name evidence="5" type="primary">braC_4</name>
    <name evidence="5" type="ORF">DSM104443_02498</name>
</gene>
<reference evidence="5 6" key="1">
    <citation type="submission" date="2020-04" db="EMBL/GenBank/DDBJ databases">
        <title>Usitatibacter rugosus gen. nov., sp. nov. and Usitatibacter palustris sp. nov., novel members of Usitatibacteraceae fam. nov. within the order Nitrosomonadales isolated from soil.</title>
        <authorList>
            <person name="Huber K.J."/>
            <person name="Neumann-Schaal M."/>
            <person name="Geppert A."/>
            <person name="Luckner M."/>
            <person name="Wanner G."/>
            <person name="Overmann J."/>
        </authorList>
    </citation>
    <scope>NUCLEOTIDE SEQUENCE [LARGE SCALE GENOMIC DNA]</scope>
    <source>
        <strain evidence="5 6">0125_3</strain>
    </source>
</reference>
<dbReference type="InterPro" id="IPR051010">
    <property type="entry name" value="BCAA_transport"/>
</dbReference>
<keyword evidence="6" id="KW-1185">Reference proteome</keyword>
<sequence>MKTSLALSRRTWLSRLAATVLLGALPLAVHAADPLKIGLILPLTGPFASTGKQIEAAVRLYIAKNGDTVAGRKVELIVRDDTGLAPETTKRIAQEMVVQDKVTVLAGFGLTPLALAAAPVATEAKVPMIVMAAATAMIPTRSPFIVRTGFTLPQVTGPIAEWAAKNKIKRVVTMVTDYGPGLDAEKAFHAVFKANGGEIVEAIRTPLRNPDYAPFLMRARDAKPEALFVFVPSGEGLSVMKQFDDRGLKKSGIRMIGTGDVTDDDLLESMGAPAVGVVTSFHYSAAHESPENKAYVEGMMKANNGMRPNFHSVGGYDGMHVIYEAVKKAGPGATGEQLVEAMKGLKWVSPRGPMSIDPATRQAVQNVYLREVKMVGGKPWNVEFDKFENVKDPGN</sequence>
<dbReference type="EMBL" id="CP053069">
    <property type="protein sequence ID" value="QJR11422.1"/>
    <property type="molecule type" value="Genomic_DNA"/>
</dbReference>
<dbReference type="Gene3D" id="3.40.50.2300">
    <property type="match status" value="2"/>
</dbReference>
<proteinExistence type="inferred from homology"/>